<dbReference type="Proteomes" id="UP000028488">
    <property type="component" value="Plasmid pPDG1"/>
</dbReference>
<dbReference type="EMBL" id="CP008948">
    <property type="protein sequence ID" value="AII10353.1"/>
    <property type="molecule type" value="Genomic_DNA"/>
</dbReference>
<feature type="chain" id="PRO_5001711812" description="Secreted protein" evidence="1">
    <location>
        <begin position="30"/>
        <end position="117"/>
    </location>
</feature>
<organism evidence="2 3">
    <name type="scientific">Rhodococcus opacus</name>
    <name type="common">Nocardia opaca</name>
    <dbReference type="NCBI Taxonomy" id="37919"/>
    <lineage>
        <taxon>Bacteria</taxon>
        <taxon>Bacillati</taxon>
        <taxon>Actinomycetota</taxon>
        <taxon>Actinomycetes</taxon>
        <taxon>Mycobacteriales</taxon>
        <taxon>Nocardiaceae</taxon>
        <taxon>Rhodococcus</taxon>
    </lineage>
</organism>
<dbReference type="RefSeq" id="WP_128970142.1">
    <property type="nucleotide sequence ID" value="NZ_CP008948.1"/>
</dbReference>
<protein>
    <recommendedName>
        <fullName evidence="4">Secreted protein</fullName>
    </recommendedName>
</protein>
<feature type="signal peptide" evidence="1">
    <location>
        <begin position="1"/>
        <end position="29"/>
    </location>
</feature>
<keyword evidence="2" id="KW-0614">Plasmid</keyword>
<gene>
    <name evidence="2" type="ORF">EP51_39200</name>
</gene>
<keyword evidence="1" id="KW-0732">Signal</keyword>
<evidence type="ECO:0000256" key="1">
    <source>
        <dbReference type="SAM" id="SignalP"/>
    </source>
</evidence>
<proteinExistence type="predicted"/>
<evidence type="ECO:0008006" key="4">
    <source>
        <dbReference type="Google" id="ProtNLM"/>
    </source>
</evidence>
<geneLocation type="plasmid" evidence="2 3">
    <name>pPDG1</name>
</geneLocation>
<evidence type="ECO:0000313" key="2">
    <source>
        <dbReference type="EMBL" id="AII10353.1"/>
    </source>
</evidence>
<accession>A0A076EYA6</accession>
<evidence type="ECO:0000313" key="3">
    <source>
        <dbReference type="Proteomes" id="UP000028488"/>
    </source>
</evidence>
<dbReference type="AlphaFoldDB" id="A0A076EYA6"/>
<name>A0A076EYA6_RHOOP</name>
<sequence length="117" mass="11555">MKTNTLRTAITTAAIATAIVGTGAGTATARPTAIADPDPGRVGVLLGSDAPIASIGENWTCTIRQGATFGTENGTGLKEDTQVVINPTVGDWQPGPVSGFCVGPQGLQPLAPGAVAG</sequence>
<reference evidence="2 3" key="1">
    <citation type="submission" date="2014-07" db="EMBL/GenBank/DDBJ databases">
        <title>Genome Sequence of Rhodococcus opacus Strain R7, a Biodegrader of Mono- and Polycyclic Aromatic Hydrocarbons.</title>
        <authorList>
            <person name="Di Gennaro P."/>
            <person name="Zampolli J."/>
            <person name="Presti I."/>
            <person name="Cappelletti M."/>
            <person name="D'Ursi P."/>
            <person name="Orro A."/>
            <person name="Mezzelani A."/>
            <person name="Milanesi L."/>
        </authorList>
    </citation>
    <scope>NUCLEOTIDE SEQUENCE [LARGE SCALE GENOMIC DNA]</scope>
    <source>
        <strain evidence="2 3">R7</strain>
        <plasmid evidence="2">pPDG1</plasmid>
    </source>
</reference>